<dbReference type="Pfam" id="PF10418">
    <property type="entry name" value="DHODB_Fe-S_bind"/>
    <property type="match status" value="1"/>
</dbReference>
<protein>
    <submittedName>
        <fullName evidence="12">Dihydroorotate dehydrogenase electron transfer subunit</fullName>
    </submittedName>
</protein>
<keyword evidence="3" id="KW-0285">Flavoprotein</keyword>
<reference evidence="12 13" key="3">
    <citation type="submission" date="2023-06" db="EMBL/GenBank/DDBJ databases">
        <authorList>
            <person name="Zeman M."/>
            <person name="Kubasova T."/>
            <person name="Jahodarova E."/>
            <person name="Nykrynova M."/>
            <person name="Rychlik I."/>
        </authorList>
    </citation>
    <scope>NUCLEOTIDE SEQUENCE [LARGE SCALE GENOMIC DNA]</scope>
    <source>
        <strain evidence="12 13">153_Feed</strain>
    </source>
</reference>
<dbReference type="InterPro" id="IPR001433">
    <property type="entry name" value="OxRdtase_FAD/NAD-bd"/>
</dbReference>
<dbReference type="RefSeq" id="WP_289510502.1">
    <property type="nucleotide sequence ID" value="NZ_JAUDEA010000002.1"/>
</dbReference>
<keyword evidence="9" id="KW-0411">Iron-sulfur</keyword>
<dbReference type="InterPro" id="IPR037117">
    <property type="entry name" value="Dihydroorotate_DH_ele_sf"/>
</dbReference>
<gene>
    <name evidence="12" type="ORF">QUW25_01665</name>
</gene>
<evidence type="ECO:0000259" key="11">
    <source>
        <dbReference type="PROSITE" id="PS51384"/>
    </source>
</evidence>
<evidence type="ECO:0000256" key="9">
    <source>
        <dbReference type="ARBA" id="ARBA00023014"/>
    </source>
</evidence>
<keyword evidence="7" id="KW-0249">Electron transport</keyword>
<dbReference type="SUPFAM" id="SSF52343">
    <property type="entry name" value="Ferredoxin reductase-like, C-terminal NADP-linked domain"/>
    <property type="match status" value="1"/>
</dbReference>
<dbReference type="InterPro" id="IPR019480">
    <property type="entry name" value="Dihydroorotate_DH_Fe-S-bd"/>
</dbReference>
<dbReference type="Gene3D" id="2.40.30.10">
    <property type="entry name" value="Translation factors"/>
    <property type="match status" value="1"/>
</dbReference>
<reference evidence="12 13" key="2">
    <citation type="submission" date="2023-06" db="EMBL/GenBank/DDBJ databases">
        <title>Identification and characterization of horizontal gene transfer across gut microbiota members of farm animals based on homology search.</title>
        <authorList>
            <person name="Schwarzerova J."/>
            <person name="Nykrynova M."/>
            <person name="Jureckova K."/>
            <person name="Cejkova D."/>
            <person name="Rychlik I."/>
        </authorList>
    </citation>
    <scope>NUCLEOTIDE SEQUENCE [LARGE SCALE GENOMIC DNA]</scope>
    <source>
        <strain evidence="12 13">153_Feed</strain>
    </source>
</reference>
<organism evidence="12 13">
    <name type="scientific">Thermophilibacter provencensis</name>
    <dbReference type="NCBI Taxonomy" id="1852386"/>
    <lineage>
        <taxon>Bacteria</taxon>
        <taxon>Bacillati</taxon>
        <taxon>Actinomycetota</taxon>
        <taxon>Coriobacteriia</taxon>
        <taxon>Coriobacteriales</taxon>
        <taxon>Atopobiaceae</taxon>
        <taxon>Thermophilibacter</taxon>
    </lineage>
</organism>
<evidence type="ECO:0000256" key="6">
    <source>
        <dbReference type="ARBA" id="ARBA00022827"/>
    </source>
</evidence>
<sequence>MSATTSVHDFTVVSNEPVAEGLMRIVLSSPELAASLEAGQFVNIHVPGDASQILRIPLSFSHADAQAGTVEIVYAVVGDGTRRLSAMAVGESSTAVGPCGNPWPLVEGARRACVVAGGVGVTPVVACARMLEHAGVAFDAVVGAQTAGKLWGAEVLQGLGAKTVAVTTDDGTAGRKGFTTDALSELLDSNTYDVVYTCGPEVMMAGVARLCREAGVSCRVSMERMMCCGFGACGTCNVAMADGTYKSCCKDGPVFDAEEVAW</sequence>
<dbReference type="InterPro" id="IPR017938">
    <property type="entry name" value="Riboflavin_synthase-like_b-brl"/>
</dbReference>
<comment type="caution">
    <text evidence="12">The sequence shown here is derived from an EMBL/GenBank/DDBJ whole genome shotgun (WGS) entry which is preliminary data.</text>
</comment>
<keyword evidence="5" id="KW-0479">Metal-binding</keyword>
<proteinExistence type="inferred from homology"/>
<dbReference type="PANTHER" id="PTHR43513">
    <property type="entry name" value="DIHYDROOROTATE DEHYDROGENASE B (NAD(+)), ELECTRON TRANSFER SUBUNIT"/>
    <property type="match status" value="1"/>
</dbReference>
<keyword evidence="8" id="KW-0408">Iron</keyword>
<dbReference type="InterPro" id="IPR017927">
    <property type="entry name" value="FAD-bd_FR_type"/>
</dbReference>
<reference evidence="13" key="1">
    <citation type="submission" date="2023-06" db="EMBL/GenBank/DDBJ databases">
        <title>Identification and characterization of horizontal gene transfer across gut microbiota members of farm animals based on homology search.</title>
        <authorList>
            <person name="Zeman M."/>
            <person name="Kubasova T."/>
            <person name="Jahodarova E."/>
            <person name="Nykrynova M."/>
            <person name="Rychlik I."/>
        </authorList>
    </citation>
    <scope>NUCLEOTIDE SEQUENCE [LARGE SCALE GENOMIC DNA]</scope>
    <source>
        <strain evidence="13">153_Feed</strain>
    </source>
</reference>
<dbReference type="CDD" id="cd06218">
    <property type="entry name" value="DHOD_e_trans"/>
    <property type="match status" value="1"/>
</dbReference>
<feature type="domain" description="FAD-binding FR-type" evidence="11">
    <location>
        <begin position="5"/>
        <end position="105"/>
    </location>
</feature>
<evidence type="ECO:0000256" key="1">
    <source>
        <dbReference type="ARBA" id="ARBA00006422"/>
    </source>
</evidence>
<dbReference type="Proteomes" id="UP001529256">
    <property type="component" value="Unassembled WGS sequence"/>
</dbReference>
<evidence type="ECO:0000256" key="4">
    <source>
        <dbReference type="ARBA" id="ARBA00022714"/>
    </source>
</evidence>
<dbReference type="SUPFAM" id="SSF63380">
    <property type="entry name" value="Riboflavin synthase domain-like"/>
    <property type="match status" value="1"/>
</dbReference>
<dbReference type="PROSITE" id="PS00197">
    <property type="entry name" value="2FE2S_FER_1"/>
    <property type="match status" value="1"/>
</dbReference>
<dbReference type="InterPro" id="IPR039261">
    <property type="entry name" value="FNR_nucleotide-bd"/>
</dbReference>
<keyword evidence="4" id="KW-0001">2Fe-2S</keyword>
<comment type="cofactor">
    <cofactor evidence="10">
        <name>[2Fe-2S] cluster</name>
        <dbReference type="ChEBI" id="CHEBI:190135"/>
    </cofactor>
</comment>
<dbReference type="PANTHER" id="PTHR43513:SF3">
    <property type="entry name" value="DIHYDROOROTATE DEHYDROGENASE B (NAD(+)), ELECTRON TRANSFER SUBUNIT-RELATED"/>
    <property type="match status" value="1"/>
</dbReference>
<dbReference type="EMBL" id="JAUDEA010000002">
    <property type="protein sequence ID" value="MDM8270398.1"/>
    <property type="molecule type" value="Genomic_DNA"/>
</dbReference>
<evidence type="ECO:0000256" key="2">
    <source>
        <dbReference type="ARBA" id="ARBA00022448"/>
    </source>
</evidence>
<comment type="similarity">
    <text evidence="1">Belongs to the PyrK family.</text>
</comment>
<dbReference type="InterPro" id="IPR012165">
    <property type="entry name" value="Cyt_c3_hydrogenase_gsu"/>
</dbReference>
<evidence type="ECO:0000256" key="3">
    <source>
        <dbReference type="ARBA" id="ARBA00022630"/>
    </source>
</evidence>
<dbReference type="InterPro" id="IPR006058">
    <property type="entry name" value="2Fe2S_fd_BS"/>
</dbReference>
<keyword evidence="2" id="KW-0813">Transport</keyword>
<dbReference type="PIRSF" id="PIRSF006816">
    <property type="entry name" value="Cyc3_hyd_g"/>
    <property type="match status" value="1"/>
</dbReference>
<keyword evidence="6" id="KW-0274">FAD</keyword>
<dbReference type="PROSITE" id="PS51384">
    <property type="entry name" value="FAD_FR"/>
    <property type="match status" value="1"/>
</dbReference>
<dbReference type="Pfam" id="PF00175">
    <property type="entry name" value="NAD_binding_1"/>
    <property type="match status" value="1"/>
</dbReference>
<evidence type="ECO:0000256" key="8">
    <source>
        <dbReference type="ARBA" id="ARBA00023004"/>
    </source>
</evidence>
<dbReference type="Gene3D" id="3.40.50.80">
    <property type="entry name" value="Nucleotide-binding domain of ferredoxin-NADP reductase (FNR) module"/>
    <property type="match status" value="1"/>
</dbReference>
<name>A0ABT7V1E1_9ACTN</name>
<evidence type="ECO:0000256" key="10">
    <source>
        <dbReference type="ARBA" id="ARBA00034078"/>
    </source>
</evidence>
<keyword evidence="13" id="KW-1185">Reference proteome</keyword>
<evidence type="ECO:0000313" key="13">
    <source>
        <dbReference type="Proteomes" id="UP001529256"/>
    </source>
</evidence>
<evidence type="ECO:0000313" key="12">
    <source>
        <dbReference type="EMBL" id="MDM8270398.1"/>
    </source>
</evidence>
<evidence type="ECO:0000256" key="7">
    <source>
        <dbReference type="ARBA" id="ARBA00022982"/>
    </source>
</evidence>
<evidence type="ECO:0000256" key="5">
    <source>
        <dbReference type="ARBA" id="ARBA00022723"/>
    </source>
</evidence>
<dbReference type="Gene3D" id="2.10.240.10">
    <property type="entry name" value="Dihydroorotate dehydrogenase, electron transfer subunit"/>
    <property type="match status" value="1"/>
</dbReference>
<accession>A0ABT7V1E1</accession>
<dbReference type="InterPro" id="IPR050353">
    <property type="entry name" value="PyrK_electron_transfer"/>
</dbReference>
<dbReference type="PRINTS" id="PR00409">
    <property type="entry name" value="PHDIOXRDTASE"/>
</dbReference>